<keyword evidence="7" id="KW-0862">Zinc</keyword>
<dbReference type="InterPro" id="IPR050753">
    <property type="entry name" value="Peptidase_M14_domain"/>
</dbReference>
<dbReference type="OrthoDB" id="10249045at2759"/>
<dbReference type="GO" id="GO:0004181">
    <property type="term" value="F:metallocarboxypeptidase activity"/>
    <property type="evidence" value="ECO:0007669"/>
    <property type="project" value="InterPro"/>
</dbReference>
<dbReference type="Pfam" id="PF00246">
    <property type="entry name" value="Peptidase_M14"/>
    <property type="match status" value="3"/>
</dbReference>
<dbReference type="InterPro" id="IPR057247">
    <property type="entry name" value="CARBOXYPEPT_ZN_2"/>
</dbReference>
<feature type="domain" description="Peptidase M14" evidence="11">
    <location>
        <begin position="432"/>
        <end position="814"/>
    </location>
</feature>
<dbReference type="EMBL" id="OV170221">
    <property type="protein sequence ID" value="CAH0713505.1"/>
    <property type="molecule type" value="Genomic_DNA"/>
</dbReference>
<evidence type="ECO:0000256" key="10">
    <source>
        <dbReference type="SAM" id="SignalP"/>
    </source>
</evidence>
<keyword evidence="9" id="KW-0472">Membrane</keyword>
<dbReference type="PROSITE" id="PS00132">
    <property type="entry name" value="CARBOXYPEPT_ZN_1"/>
    <property type="match status" value="2"/>
</dbReference>
<dbReference type="CDD" id="cd03858">
    <property type="entry name" value="M14_CP_N-E_like"/>
    <property type="match status" value="1"/>
</dbReference>
<comment type="similarity">
    <text evidence="2">Belongs to the peptidase M14 family.</text>
</comment>
<feature type="non-terminal residue" evidence="12">
    <location>
        <position position="1380"/>
    </location>
</feature>
<dbReference type="Pfam" id="PF13620">
    <property type="entry name" value="CarboxypepD_reg"/>
    <property type="match status" value="2"/>
</dbReference>
<evidence type="ECO:0000256" key="1">
    <source>
        <dbReference type="ARBA" id="ARBA00001947"/>
    </source>
</evidence>
<dbReference type="GO" id="GO:0008270">
    <property type="term" value="F:zinc ion binding"/>
    <property type="evidence" value="ECO:0007669"/>
    <property type="project" value="InterPro"/>
</dbReference>
<sequence length="1380" mass="155650">MAHLNMIPSFKFLFVVFAFIISGCAPRSIEDDDEYFQSSPSYRNYEDLVILFNKLQTSYPELAKVYSIGKSVEGRQLLVIQITQGIKQIHPERPAFKYVANMHGDESVGRELVIYLAQYLLMNYGKDERISKLVNSTEIHLMPSLNPDGFDASKEGNCDSLPQYVGRSNARNVDLNRDFPDQFDKNKSNDDEYLFGGRQPETQALMRWVLSKQFALSGNLHGGAVVASYPYDDSSTGRDCCVESLTPDNAVFKYLAGVFASRHEDMKKGDSCPVEKFKDGLINGAYWYSVKGGMQDFNYLHSNCFEVTFELSCCKYPKAEELPKFWSINKEPLLSFIEQTNIGMQGFVVDEEDKPVKNAQIMVEGIDHSIKTTEYGAYWRLLLPGQYNVSVSAPGYTNAPLLTVTVTSEKPSIANFTLHRRPRSFTAVDFNHHNYLMMERYLQDLAESYPHITKLTSIGKSVEGRELYVLEITKDPGRHIPGKPEFKYVANMHGNEVVGREMLLLLAKYLCQQYASNDLRIQTLLNTTRVHLMPSMNPDGYEHARVNDYSSIHGRANAHDVDLNRNFPDQYGPTQDNKIQEPETAAVMNWTMSIPFVLSANLHGGSLVANYPYDGNPDMTDGQENLTPDNEVFVHLAHVYSDAHHTMHLGQPCRGHNNEYFPGGITNGADWYVLAGGMQDWNYLHTNDMEITLELGCYKFPPASDLPTYWEDNKEALIQFIEQVHKGIHGFVHSHIGHGLGGAAVSVAGVSHTVRSAPHGDYWRLLVPGTYNVTASKEGYESVTEQVTVPASGSVSLNFTLMPDDPQHWSSAYDFRVLDNIVNTRYHAPLEVYASLAEVENRHPDVAEFRAGDSLDTAMLHELKLTSDSGSPEEQKFHIALISNLYGSQPLGQEMLINFARHIATAYSIGEPRHKKLLQNAVLHFIPNLDPLFNKMIKLYDHTEKCDLEPLEEEFADSLYNYLTKKDINPLSNYTREKAFIHLLEVEQFDLILNLGSGTEDANVPNFSKEIYEKYAEKYQDNRTPMTKYTCKDTSMVAQENLIDLIFERFNTPIVSVGLSCCKMPLEKDIGWIWRNNLHGIMKFIEQANTGIIGVIKNESGAPMRRATLRVAGGRRVPVSGNLAAYRALLPPADYRVLVECHGYENQTLTWRVVEGQVKQKDVVMRRLNAERLPGGQFQDAPSQRNSDTVYITGLTLDHNSSPLPLTQIRVYPVEAKRGVATAASDAAGRFEARLPLTYMGREVLLTASRDGYITISKHVKINGSENVTPNIVLKLEEDGYILGMPRLVFVMVAGVVGVLLVTLGAWCLSCRRRARDQRRQYAFSQLPSDDKRPLCEDAAFDIVKKPYYDEDDLPPSETDSEEDIVLLSTDKNWVQTEQN</sequence>
<dbReference type="FunFam" id="2.60.40.1120:FF:000016">
    <property type="entry name" value="carboxypeptidase D isoform X2"/>
    <property type="match status" value="1"/>
</dbReference>
<evidence type="ECO:0000259" key="11">
    <source>
        <dbReference type="SMART" id="SM00631"/>
    </source>
</evidence>
<dbReference type="PANTHER" id="PTHR11532">
    <property type="entry name" value="PROTEASE M14 CARBOXYPEPTIDASE"/>
    <property type="match status" value="1"/>
</dbReference>
<accession>A0A8J9Y4Z6</accession>
<dbReference type="SUPFAM" id="SSF53187">
    <property type="entry name" value="Zn-dependent exopeptidases"/>
    <property type="match status" value="3"/>
</dbReference>
<proteinExistence type="inferred from homology"/>
<dbReference type="InterPro" id="IPR008969">
    <property type="entry name" value="CarboxyPept-like_regulatory"/>
</dbReference>
<keyword evidence="9" id="KW-0812">Transmembrane</keyword>
<feature type="transmembrane region" description="Helical" evidence="9">
    <location>
        <begin position="1288"/>
        <end position="1310"/>
    </location>
</feature>
<dbReference type="GO" id="GO:0006518">
    <property type="term" value="P:peptide metabolic process"/>
    <property type="evidence" value="ECO:0007669"/>
    <property type="project" value="TreeGrafter"/>
</dbReference>
<dbReference type="SUPFAM" id="SSF49464">
    <property type="entry name" value="Carboxypeptidase regulatory domain-like"/>
    <property type="match status" value="4"/>
</dbReference>
<evidence type="ECO:0000256" key="5">
    <source>
        <dbReference type="ARBA" id="ARBA00022723"/>
    </source>
</evidence>
<dbReference type="CDD" id="cd11308">
    <property type="entry name" value="Peptidase_M14NE-CP-C_like"/>
    <property type="match status" value="2"/>
</dbReference>
<evidence type="ECO:0000256" key="6">
    <source>
        <dbReference type="ARBA" id="ARBA00022801"/>
    </source>
</evidence>
<keyword evidence="5" id="KW-0479">Metal-binding</keyword>
<dbReference type="CDD" id="cd03868">
    <property type="entry name" value="M14_CPD_I"/>
    <property type="match status" value="1"/>
</dbReference>
<name>A0A8J9Y4Z6_9NEOP</name>
<evidence type="ECO:0000313" key="13">
    <source>
        <dbReference type="Proteomes" id="UP000838878"/>
    </source>
</evidence>
<dbReference type="Gene3D" id="2.60.40.1120">
    <property type="entry name" value="Carboxypeptidase-like, regulatory domain"/>
    <property type="match status" value="3"/>
</dbReference>
<evidence type="ECO:0000256" key="3">
    <source>
        <dbReference type="ARBA" id="ARBA00022645"/>
    </source>
</evidence>
<dbReference type="FunFam" id="3.40.630.10:FF:000020">
    <property type="entry name" value="Carboxypeptidase D"/>
    <property type="match status" value="2"/>
</dbReference>
<reference evidence="12" key="1">
    <citation type="submission" date="2021-12" db="EMBL/GenBank/DDBJ databases">
        <authorList>
            <person name="Martin H S."/>
        </authorList>
    </citation>
    <scope>NUCLEOTIDE SEQUENCE</scope>
</reference>
<evidence type="ECO:0000256" key="7">
    <source>
        <dbReference type="ARBA" id="ARBA00022833"/>
    </source>
</evidence>
<feature type="chain" id="PRO_5035471920" description="Peptidase M14 domain-containing protein" evidence="10">
    <location>
        <begin position="27"/>
        <end position="1380"/>
    </location>
</feature>
<keyword evidence="3" id="KW-0121">Carboxypeptidase</keyword>
<feature type="domain" description="Peptidase M14" evidence="11">
    <location>
        <begin position="42"/>
        <end position="429"/>
    </location>
</feature>
<evidence type="ECO:0000313" key="12">
    <source>
        <dbReference type="EMBL" id="CAH0713505.1"/>
    </source>
</evidence>
<organism evidence="12 13">
    <name type="scientific">Brenthis ino</name>
    <name type="common">lesser marbled fritillary</name>
    <dbReference type="NCBI Taxonomy" id="405034"/>
    <lineage>
        <taxon>Eukaryota</taxon>
        <taxon>Metazoa</taxon>
        <taxon>Ecdysozoa</taxon>
        <taxon>Arthropoda</taxon>
        <taxon>Hexapoda</taxon>
        <taxon>Insecta</taxon>
        <taxon>Pterygota</taxon>
        <taxon>Neoptera</taxon>
        <taxon>Endopterygota</taxon>
        <taxon>Lepidoptera</taxon>
        <taxon>Glossata</taxon>
        <taxon>Ditrysia</taxon>
        <taxon>Papilionoidea</taxon>
        <taxon>Nymphalidae</taxon>
        <taxon>Heliconiinae</taxon>
        <taxon>Argynnini</taxon>
        <taxon>Brenthis</taxon>
    </lineage>
</organism>
<evidence type="ECO:0000256" key="8">
    <source>
        <dbReference type="ARBA" id="ARBA00023180"/>
    </source>
</evidence>
<dbReference type="GO" id="GO:0016485">
    <property type="term" value="P:protein processing"/>
    <property type="evidence" value="ECO:0007669"/>
    <property type="project" value="TreeGrafter"/>
</dbReference>
<keyword evidence="10" id="KW-0732">Signal</keyword>
<gene>
    <name evidence="12" type="ORF">BINO364_LOCUS661</name>
</gene>
<keyword evidence="6" id="KW-0378">Hydrolase</keyword>
<dbReference type="InterPro" id="IPR057246">
    <property type="entry name" value="CARBOXYPEPT_ZN_1"/>
</dbReference>
<keyword evidence="8" id="KW-0325">Glycoprotein</keyword>
<dbReference type="PROSITE" id="PS00133">
    <property type="entry name" value="CARBOXYPEPT_ZN_2"/>
    <property type="match status" value="2"/>
</dbReference>
<evidence type="ECO:0000256" key="4">
    <source>
        <dbReference type="ARBA" id="ARBA00022670"/>
    </source>
</evidence>
<keyword evidence="13" id="KW-1185">Reference proteome</keyword>
<feature type="signal peptide" evidence="10">
    <location>
        <begin position="1"/>
        <end position="26"/>
    </location>
</feature>
<keyword evidence="9" id="KW-1133">Transmembrane helix</keyword>
<dbReference type="Gene3D" id="3.40.630.10">
    <property type="entry name" value="Zn peptidases"/>
    <property type="match status" value="3"/>
</dbReference>
<keyword evidence="4" id="KW-0645">Protease</keyword>
<evidence type="ECO:0000256" key="2">
    <source>
        <dbReference type="ARBA" id="ARBA00005988"/>
    </source>
</evidence>
<protein>
    <recommendedName>
        <fullName evidence="11">Peptidase M14 domain-containing protein</fullName>
    </recommendedName>
</protein>
<dbReference type="GO" id="GO:0005615">
    <property type="term" value="C:extracellular space"/>
    <property type="evidence" value="ECO:0007669"/>
    <property type="project" value="TreeGrafter"/>
</dbReference>
<dbReference type="SMART" id="SM00631">
    <property type="entry name" value="Zn_pept"/>
    <property type="match status" value="2"/>
</dbReference>
<evidence type="ECO:0000256" key="9">
    <source>
        <dbReference type="SAM" id="Phobius"/>
    </source>
</evidence>
<dbReference type="Proteomes" id="UP000838878">
    <property type="component" value="Chromosome 1"/>
</dbReference>
<comment type="cofactor">
    <cofactor evidence="1">
        <name>Zn(2+)</name>
        <dbReference type="ChEBI" id="CHEBI:29105"/>
    </cofactor>
</comment>
<dbReference type="InterPro" id="IPR000834">
    <property type="entry name" value="Peptidase_M14"/>
</dbReference>
<dbReference type="PANTHER" id="PTHR11532:SF62">
    <property type="entry name" value="CARBOXYPEPTIDASE D"/>
    <property type="match status" value="1"/>
</dbReference>
<dbReference type="PRINTS" id="PR00765">
    <property type="entry name" value="CRBOXYPTASEA"/>
</dbReference>